<organism evidence="1 2">
    <name type="scientific">Malus domestica</name>
    <name type="common">Apple</name>
    <name type="synonym">Pyrus malus</name>
    <dbReference type="NCBI Taxonomy" id="3750"/>
    <lineage>
        <taxon>Eukaryota</taxon>
        <taxon>Viridiplantae</taxon>
        <taxon>Streptophyta</taxon>
        <taxon>Embryophyta</taxon>
        <taxon>Tracheophyta</taxon>
        <taxon>Spermatophyta</taxon>
        <taxon>Magnoliopsida</taxon>
        <taxon>eudicotyledons</taxon>
        <taxon>Gunneridae</taxon>
        <taxon>Pentapetalae</taxon>
        <taxon>rosids</taxon>
        <taxon>fabids</taxon>
        <taxon>Rosales</taxon>
        <taxon>Rosaceae</taxon>
        <taxon>Amygdaloideae</taxon>
        <taxon>Maleae</taxon>
        <taxon>Malus</taxon>
    </lineage>
</organism>
<dbReference type="Proteomes" id="UP000290289">
    <property type="component" value="Chromosome 15"/>
</dbReference>
<accession>A0A498HW32</accession>
<gene>
    <name evidence="1" type="ORF">DVH24_039355</name>
</gene>
<name>A0A498HW32_MALDO</name>
<dbReference type="AlphaFoldDB" id="A0A498HW32"/>
<keyword evidence="2" id="KW-1185">Reference proteome</keyword>
<reference evidence="1 2" key="1">
    <citation type="submission" date="2018-10" db="EMBL/GenBank/DDBJ databases">
        <title>A high-quality apple genome assembly.</title>
        <authorList>
            <person name="Hu J."/>
        </authorList>
    </citation>
    <scope>NUCLEOTIDE SEQUENCE [LARGE SCALE GENOMIC DNA]</scope>
    <source>
        <strain evidence="2">cv. HFTH1</strain>
        <tissue evidence="1">Young leaf</tissue>
    </source>
</reference>
<proteinExistence type="predicted"/>
<dbReference type="EMBL" id="RDQH01000341">
    <property type="protein sequence ID" value="RXH75656.1"/>
    <property type="molecule type" value="Genomic_DNA"/>
</dbReference>
<evidence type="ECO:0000313" key="2">
    <source>
        <dbReference type="Proteomes" id="UP000290289"/>
    </source>
</evidence>
<comment type="caution">
    <text evidence="1">The sequence shown here is derived from an EMBL/GenBank/DDBJ whole genome shotgun (WGS) entry which is preliminary data.</text>
</comment>
<evidence type="ECO:0000313" key="1">
    <source>
        <dbReference type="EMBL" id="RXH75656.1"/>
    </source>
</evidence>
<protein>
    <submittedName>
        <fullName evidence="1">Uncharacterized protein</fullName>
    </submittedName>
</protein>
<sequence length="118" mass="13982">MTTRMKSLATLSSIRQTSWLGNKPHFSRLRSPTLKRKIGMNYFKVKLQKHKLKQRLYEDSVSWFKVSKELEMKKKKVYEGGVELFQAYAILHSGSKANKDWLNVDVTDKRNLLYRLLF</sequence>